<sequence>MVELSELSYYRYCRITVIKTSGGAPVMCAEHASKCFGNENQGNQKASLNDLVRDLGLSKEAAEILGSRLTLNWTGWALKKDSDAVKYLMTKFPKISCSKLTEGIFIEPQILKLINGEEFIATLKEDVKNA</sequence>
<dbReference type="PANTHER" id="PTHR46114:SF1">
    <property type="entry name" value="ZAD DOMAIN-CONTAINING PROTEIN"/>
    <property type="match status" value="1"/>
</dbReference>
<organism evidence="1 2">
    <name type="scientific">Cordylochernes scorpioides</name>
    <dbReference type="NCBI Taxonomy" id="51811"/>
    <lineage>
        <taxon>Eukaryota</taxon>
        <taxon>Metazoa</taxon>
        <taxon>Ecdysozoa</taxon>
        <taxon>Arthropoda</taxon>
        <taxon>Chelicerata</taxon>
        <taxon>Arachnida</taxon>
        <taxon>Pseudoscorpiones</taxon>
        <taxon>Cheliferoidea</taxon>
        <taxon>Chernetidae</taxon>
        <taxon>Cordylochernes</taxon>
    </lineage>
</organism>
<evidence type="ECO:0000313" key="2">
    <source>
        <dbReference type="Proteomes" id="UP001235939"/>
    </source>
</evidence>
<dbReference type="Proteomes" id="UP001235939">
    <property type="component" value="Chromosome 06"/>
</dbReference>
<keyword evidence="2" id="KW-1185">Reference proteome</keyword>
<accession>A0ABY6KKW2</accession>
<name>A0ABY6KKW2_9ARAC</name>
<evidence type="ECO:0000313" key="1">
    <source>
        <dbReference type="EMBL" id="UYV69349.1"/>
    </source>
</evidence>
<dbReference type="PANTHER" id="PTHR46114">
    <property type="entry name" value="APPLE DOMAIN-CONTAINING PROTEIN"/>
    <property type="match status" value="1"/>
</dbReference>
<proteinExistence type="predicted"/>
<gene>
    <name evidence="1" type="ORF">LAZ67_6003294</name>
</gene>
<dbReference type="EMBL" id="CP092868">
    <property type="protein sequence ID" value="UYV69349.1"/>
    <property type="molecule type" value="Genomic_DNA"/>
</dbReference>
<protein>
    <submittedName>
        <fullName evidence="1">CLCN7</fullName>
    </submittedName>
</protein>
<reference evidence="1 2" key="1">
    <citation type="submission" date="2022-01" db="EMBL/GenBank/DDBJ databases">
        <title>A chromosomal length assembly of Cordylochernes scorpioides.</title>
        <authorList>
            <person name="Zeh D."/>
            <person name="Zeh J."/>
        </authorList>
    </citation>
    <scope>NUCLEOTIDE SEQUENCE [LARGE SCALE GENOMIC DNA]</scope>
    <source>
        <strain evidence="1">IN4F17</strain>
        <tissue evidence="1">Whole Body</tissue>
    </source>
</reference>